<dbReference type="AlphaFoldDB" id="A0A1W1B8D4"/>
<dbReference type="GO" id="GO:0006355">
    <property type="term" value="P:regulation of DNA-templated transcription"/>
    <property type="evidence" value="ECO:0007669"/>
    <property type="project" value="InterPro"/>
</dbReference>
<accession>A0A1W1B8D4</accession>
<reference evidence="4" key="1">
    <citation type="submission" date="2016-10" db="EMBL/GenBank/DDBJ databases">
        <authorList>
            <person name="de Groot N.N."/>
        </authorList>
    </citation>
    <scope>NUCLEOTIDE SEQUENCE</scope>
</reference>
<evidence type="ECO:0000259" key="3">
    <source>
        <dbReference type="PROSITE" id="PS51755"/>
    </source>
</evidence>
<dbReference type="PANTHER" id="PTHR48111">
    <property type="entry name" value="REGULATOR OF RPOS"/>
    <property type="match status" value="1"/>
</dbReference>
<name>A0A1W1B8D4_9ZZZZ</name>
<protein>
    <submittedName>
        <fullName evidence="4">Two-component system response regulator</fullName>
    </submittedName>
</protein>
<dbReference type="EMBL" id="FPHB01000005">
    <property type="protein sequence ID" value="SFV49778.1"/>
    <property type="molecule type" value="Genomic_DNA"/>
</dbReference>
<dbReference type="CDD" id="cd00383">
    <property type="entry name" value="trans_reg_C"/>
    <property type="match status" value="1"/>
</dbReference>
<evidence type="ECO:0000259" key="2">
    <source>
        <dbReference type="PROSITE" id="PS50110"/>
    </source>
</evidence>
<sequence length="227" mass="26310">MNKTILIVDDEEDILDLLEYNLQKEGYEVITCKDTKNVRDILDEEDISLIIMDRNLPGVEGSEFILQLRKEGYDQPVIYLSAKERSEEIVEGFERGGDDYITKPFDLNILKARIKALLKRLSKELSSSIKEGDILYDPTKKSFYIDDKELSLTKLEHDLLLTLLRYKNQLLSREFLLEEVWEDAINKQPKTVNVAIKRLKEKIDPTGKRGYISSVRGEGYIFSTKGR</sequence>
<dbReference type="SMART" id="SM00448">
    <property type="entry name" value="REC"/>
    <property type="match status" value="1"/>
</dbReference>
<dbReference type="InterPro" id="IPR001867">
    <property type="entry name" value="OmpR/PhoB-type_DNA-bd"/>
</dbReference>
<proteinExistence type="predicted"/>
<dbReference type="Pfam" id="PF00072">
    <property type="entry name" value="Response_reg"/>
    <property type="match status" value="1"/>
</dbReference>
<dbReference type="InterPro" id="IPR039420">
    <property type="entry name" value="WalR-like"/>
</dbReference>
<feature type="domain" description="Response regulatory" evidence="2">
    <location>
        <begin position="4"/>
        <end position="118"/>
    </location>
</feature>
<dbReference type="GO" id="GO:0000976">
    <property type="term" value="F:transcription cis-regulatory region binding"/>
    <property type="evidence" value="ECO:0007669"/>
    <property type="project" value="TreeGrafter"/>
</dbReference>
<dbReference type="PROSITE" id="PS51755">
    <property type="entry name" value="OMPR_PHOB"/>
    <property type="match status" value="1"/>
</dbReference>
<dbReference type="SMART" id="SM00862">
    <property type="entry name" value="Trans_reg_C"/>
    <property type="match status" value="1"/>
</dbReference>
<gene>
    <name evidence="4" type="ORF">MNB_SM-7-581</name>
</gene>
<dbReference type="SUPFAM" id="SSF52172">
    <property type="entry name" value="CheY-like"/>
    <property type="match status" value="1"/>
</dbReference>
<dbReference type="CDD" id="cd17574">
    <property type="entry name" value="REC_OmpR"/>
    <property type="match status" value="1"/>
</dbReference>
<organism evidence="4">
    <name type="scientific">hydrothermal vent metagenome</name>
    <dbReference type="NCBI Taxonomy" id="652676"/>
    <lineage>
        <taxon>unclassified sequences</taxon>
        <taxon>metagenomes</taxon>
        <taxon>ecological metagenomes</taxon>
    </lineage>
</organism>
<dbReference type="InterPro" id="IPR011006">
    <property type="entry name" value="CheY-like_superfamily"/>
</dbReference>
<keyword evidence="1" id="KW-0238">DNA-binding</keyword>
<dbReference type="InterPro" id="IPR001789">
    <property type="entry name" value="Sig_transdc_resp-reg_receiver"/>
</dbReference>
<evidence type="ECO:0000313" key="4">
    <source>
        <dbReference type="EMBL" id="SFV49778.1"/>
    </source>
</evidence>
<dbReference type="Pfam" id="PF00486">
    <property type="entry name" value="Trans_reg_C"/>
    <property type="match status" value="1"/>
</dbReference>
<dbReference type="InterPro" id="IPR036388">
    <property type="entry name" value="WH-like_DNA-bd_sf"/>
</dbReference>
<dbReference type="Gene3D" id="6.10.250.690">
    <property type="match status" value="1"/>
</dbReference>
<dbReference type="Gene3D" id="1.10.10.10">
    <property type="entry name" value="Winged helix-like DNA-binding domain superfamily/Winged helix DNA-binding domain"/>
    <property type="match status" value="1"/>
</dbReference>
<dbReference type="GO" id="GO:0000156">
    <property type="term" value="F:phosphorelay response regulator activity"/>
    <property type="evidence" value="ECO:0007669"/>
    <property type="project" value="TreeGrafter"/>
</dbReference>
<dbReference type="PROSITE" id="PS50110">
    <property type="entry name" value="RESPONSE_REGULATORY"/>
    <property type="match status" value="1"/>
</dbReference>
<dbReference type="PANTHER" id="PTHR48111:SF73">
    <property type="entry name" value="ALKALINE PHOSPHATASE SYNTHESIS TRANSCRIPTIONAL REGULATORY PROTEIN PHOP"/>
    <property type="match status" value="1"/>
</dbReference>
<evidence type="ECO:0000256" key="1">
    <source>
        <dbReference type="ARBA" id="ARBA00023125"/>
    </source>
</evidence>
<dbReference type="GO" id="GO:0005829">
    <property type="term" value="C:cytosol"/>
    <property type="evidence" value="ECO:0007669"/>
    <property type="project" value="TreeGrafter"/>
</dbReference>
<dbReference type="GO" id="GO:0032993">
    <property type="term" value="C:protein-DNA complex"/>
    <property type="evidence" value="ECO:0007669"/>
    <property type="project" value="TreeGrafter"/>
</dbReference>
<feature type="domain" description="OmpR/PhoB-type" evidence="3">
    <location>
        <begin position="126"/>
        <end position="224"/>
    </location>
</feature>
<dbReference type="Gene3D" id="3.40.50.2300">
    <property type="match status" value="1"/>
</dbReference>